<feature type="transmembrane region" description="Helical" evidence="10">
    <location>
        <begin position="317"/>
        <end position="338"/>
    </location>
</feature>
<keyword evidence="6 10" id="KW-0812">Transmembrane</keyword>
<feature type="transmembrane region" description="Helical" evidence="10">
    <location>
        <begin position="49"/>
        <end position="71"/>
    </location>
</feature>
<keyword evidence="4" id="KW-0813">Transport</keyword>
<dbReference type="Pfam" id="PF01554">
    <property type="entry name" value="MatE"/>
    <property type="match status" value="2"/>
</dbReference>
<feature type="transmembrane region" description="Helical" evidence="10">
    <location>
        <begin position="21"/>
        <end position="43"/>
    </location>
</feature>
<dbReference type="PANTHER" id="PTHR43823:SF3">
    <property type="entry name" value="MULTIDRUG EXPORT PROTEIN MEPA"/>
    <property type="match status" value="1"/>
</dbReference>
<feature type="transmembrane region" description="Helical" evidence="10">
    <location>
        <begin position="358"/>
        <end position="378"/>
    </location>
</feature>
<comment type="similarity">
    <text evidence="2">Belongs to the multi antimicrobial extrusion (MATE) (TC 2.A.66.1) family. MepA subfamily.</text>
</comment>
<evidence type="ECO:0000256" key="8">
    <source>
        <dbReference type="ARBA" id="ARBA00023136"/>
    </source>
</evidence>
<feature type="transmembrane region" description="Helical" evidence="10">
    <location>
        <begin position="163"/>
        <end position="185"/>
    </location>
</feature>
<dbReference type="PIRSF" id="PIRSF006603">
    <property type="entry name" value="DinF"/>
    <property type="match status" value="1"/>
</dbReference>
<feature type="transmembrane region" description="Helical" evidence="10">
    <location>
        <begin position="92"/>
        <end position="114"/>
    </location>
</feature>
<dbReference type="InterPro" id="IPR048279">
    <property type="entry name" value="MdtK-like"/>
</dbReference>
<reference evidence="11 12" key="1">
    <citation type="submission" date="2023-07" db="EMBL/GenBank/DDBJ databases">
        <title>Genomic Encyclopedia of Type Strains, Phase IV (KMG-IV): sequencing the most valuable type-strain genomes for metagenomic binning, comparative biology and taxonomic classification.</title>
        <authorList>
            <person name="Goeker M."/>
        </authorList>
    </citation>
    <scope>NUCLEOTIDE SEQUENCE [LARGE SCALE GENOMIC DNA]</scope>
    <source>
        <strain evidence="11 12">DSM 16784</strain>
    </source>
</reference>
<evidence type="ECO:0000256" key="7">
    <source>
        <dbReference type="ARBA" id="ARBA00022989"/>
    </source>
</evidence>
<feature type="transmembrane region" description="Helical" evidence="10">
    <location>
        <begin position="390"/>
        <end position="407"/>
    </location>
</feature>
<feature type="transmembrane region" description="Helical" evidence="10">
    <location>
        <begin position="134"/>
        <end position="151"/>
    </location>
</feature>
<keyword evidence="12" id="KW-1185">Reference proteome</keyword>
<dbReference type="EMBL" id="JAUSUR010000001">
    <property type="protein sequence ID" value="MDQ0359319.1"/>
    <property type="molecule type" value="Genomic_DNA"/>
</dbReference>
<evidence type="ECO:0000256" key="2">
    <source>
        <dbReference type="ARBA" id="ARBA00008417"/>
    </source>
</evidence>
<evidence type="ECO:0000313" key="12">
    <source>
        <dbReference type="Proteomes" id="UP001230220"/>
    </source>
</evidence>
<feature type="transmembrane region" description="Helical" evidence="10">
    <location>
        <begin position="269"/>
        <end position="296"/>
    </location>
</feature>
<gene>
    <name evidence="11" type="ORF">J2S15_000050</name>
</gene>
<name>A0ABU0DXE9_9FIRM</name>
<protein>
    <recommendedName>
        <fullName evidence="3">Multidrug export protein MepA</fullName>
    </recommendedName>
</protein>
<feature type="transmembrane region" description="Helical" evidence="10">
    <location>
        <begin position="234"/>
        <end position="257"/>
    </location>
</feature>
<sequence>MQNSIAREFDFKSLLKFAFPTVMMLVFMSLYTIVDGIFVARFVGSNGVAAINIVMPVFNLISSIGIMFATGGNAVISKKLGEGKEGEAHEDFTFINVFCFAVGVVFLVAGYLFMEPLFQVLGASDVLMDYCIDYGILFILFAPVLVLKNVYDQLLVTAGHPKLALRTSIVGGVVNIVFDYIFIAIFHMGVFGAAIATVLGQIVSVLIALRFFVNPESSIHFTKIKKKFSMIIEAMINGSSEMVSQLSFAITTVIFNLGMMRFAGEDGVAAISIIFYIQYLLLAVFIGFSNGVAPVIGYSYGSENRAQLKRLFRYANIFIWIFSIAIFILSLVFGDFLIEVFMGEKGAAYELAVHGLYLFSFSFIFNGFNIFSSGFFTALSNGPISAAISFLKNLVFIVFFALLLPEYMGIDGLWLSIPVAEFLAFFVSMFFLLTQRKKYGY</sequence>
<evidence type="ECO:0000256" key="3">
    <source>
        <dbReference type="ARBA" id="ARBA00022106"/>
    </source>
</evidence>
<dbReference type="NCBIfam" id="TIGR00797">
    <property type="entry name" value="matE"/>
    <property type="match status" value="1"/>
</dbReference>
<dbReference type="InterPro" id="IPR051327">
    <property type="entry name" value="MATE_MepA_subfamily"/>
</dbReference>
<evidence type="ECO:0000256" key="4">
    <source>
        <dbReference type="ARBA" id="ARBA00022448"/>
    </source>
</evidence>
<evidence type="ECO:0000256" key="10">
    <source>
        <dbReference type="SAM" id="Phobius"/>
    </source>
</evidence>
<dbReference type="InterPro" id="IPR002528">
    <property type="entry name" value="MATE_fam"/>
</dbReference>
<keyword evidence="5" id="KW-1003">Cell membrane</keyword>
<proteinExistence type="inferred from homology"/>
<accession>A0ABU0DXE9</accession>
<evidence type="ECO:0000256" key="5">
    <source>
        <dbReference type="ARBA" id="ARBA00022475"/>
    </source>
</evidence>
<dbReference type="RefSeq" id="WP_307404339.1">
    <property type="nucleotide sequence ID" value="NZ_JAUSUR010000001.1"/>
</dbReference>
<comment type="caution">
    <text evidence="11">The sequence shown here is derived from an EMBL/GenBank/DDBJ whole genome shotgun (WGS) entry which is preliminary data.</text>
</comment>
<evidence type="ECO:0000256" key="6">
    <source>
        <dbReference type="ARBA" id="ARBA00022692"/>
    </source>
</evidence>
<evidence type="ECO:0000313" key="11">
    <source>
        <dbReference type="EMBL" id="MDQ0359319.1"/>
    </source>
</evidence>
<keyword evidence="7 10" id="KW-1133">Transmembrane helix</keyword>
<evidence type="ECO:0000256" key="9">
    <source>
        <dbReference type="ARBA" id="ARBA00023251"/>
    </source>
</evidence>
<feature type="transmembrane region" description="Helical" evidence="10">
    <location>
        <begin position="413"/>
        <end position="433"/>
    </location>
</feature>
<organism evidence="11 12">
    <name type="scientific">Breznakia pachnodae</name>
    <dbReference type="NCBI Taxonomy" id="265178"/>
    <lineage>
        <taxon>Bacteria</taxon>
        <taxon>Bacillati</taxon>
        <taxon>Bacillota</taxon>
        <taxon>Erysipelotrichia</taxon>
        <taxon>Erysipelotrichales</taxon>
        <taxon>Erysipelotrichaceae</taxon>
        <taxon>Breznakia</taxon>
    </lineage>
</organism>
<dbReference type="Proteomes" id="UP001230220">
    <property type="component" value="Unassembled WGS sequence"/>
</dbReference>
<feature type="transmembrane region" description="Helical" evidence="10">
    <location>
        <begin position="191"/>
        <end position="213"/>
    </location>
</feature>
<evidence type="ECO:0000256" key="1">
    <source>
        <dbReference type="ARBA" id="ARBA00004651"/>
    </source>
</evidence>
<dbReference type="InterPro" id="IPR045070">
    <property type="entry name" value="MATE_MepA-like"/>
</dbReference>
<dbReference type="PANTHER" id="PTHR43823">
    <property type="entry name" value="SPORULATION PROTEIN YKVU"/>
    <property type="match status" value="1"/>
</dbReference>
<dbReference type="CDD" id="cd13143">
    <property type="entry name" value="MATE_MepA_like"/>
    <property type="match status" value="1"/>
</dbReference>
<keyword evidence="8 10" id="KW-0472">Membrane</keyword>
<comment type="subcellular location">
    <subcellularLocation>
        <location evidence="1">Cell membrane</location>
        <topology evidence="1">Multi-pass membrane protein</topology>
    </subcellularLocation>
</comment>
<keyword evidence="9" id="KW-0046">Antibiotic resistance</keyword>